<evidence type="ECO:0000256" key="1">
    <source>
        <dbReference type="ARBA" id="ARBA00003367"/>
    </source>
</evidence>
<keyword evidence="16" id="KW-0325">Glycoprotein</keyword>
<keyword evidence="23" id="KW-1185">Reference proteome</keyword>
<dbReference type="GO" id="GO:1990454">
    <property type="term" value="C:L-type voltage-gated calcium channel complex"/>
    <property type="evidence" value="ECO:0007669"/>
    <property type="project" value="TreeGrafter"/>
</dbReference>
<evidence type="ECO:0000256" key="6">
    <source>
        <dbReference type="ARBA" id="ARBA00022475"/>
    </source>
</evidence>
<dbReference type="PANTHER" id="PTHR15025:SF7">
    <property type="entry name" value="CALCIUM CHANNEL, VOLTAGE-DEPENDENT, GAMMA SUBUNIT 6A"/>
    <property type="match status" value="1"/>
</dbReference>
<dbReference type="Pfam" id="PF13903">
    <property type="entry name" value="Claudin_2"/>
    <property type="match status" value="1"/>
</dbReference>
<evidence type="ECO:0000256" key="20">
    <source>
        <dbReference type="RuleBase" id="RU363085"/>
    </source>
</evidence>
<dbReference type="AlphaFoldDB" id="A0AAV6FVP1"/>
<comment type="similarity">
    <text evidence="3 20">Belongs to the PMP-22/EMP/MP20 family. CACNG subfamily.</text>
</comment>
<evidence type="ECO:0000256" key="14">
    <source>
        <dbReference type="ARBA" id="ARBA00023136"/>
    </source>
</evidence>
<evidence type="ECO:0000256" key="17">
    <source>
        <dbReference type="ARBA" id="ARBA00023303"/>
    </source>
</evidence>
<evidence type="ECO:0000256" key="15">
    <source>
        <dbReference type="ARBA" id="ARBA00023157"/>
    </source>
</evidence>
<dbReference type="GO" id="GO:1902514">
    <property type="term" value="P:regulation of calcium ion transmembrane transport via high voltage-gated calcium channel"/>
    <property type="evidence" value="ECO:0007669"/>
    <property type="project" value="TreeGrafter"/>
</dbReference>
<dbReference type="InterPro" id="IPR008368">
    <property type="entry name" value="VDCC_gsu"/>
</dbReference>
<feature type="transmembrane region" description="Helical" evidence="20">
    <location>
        <begin position="64"/>
        <end position="86"/>
    </location>
</feature>
<dbReference type="InterPro" id="IPR005421">
    <property type="entry name" value="VDCC_g1su"/>
</dbReference>
<evidence type="ECO:0000256" key="19">
    <source>
        <dbReference type="ARBA" id="ARBA00046683"/>
    </source>
</evidence>
<dbReference type="PRINTS" id="PR01601">
    <property type="entry name" value="VDCCGAMMA1"/>
</dbReference>
<keyword evidence="13 20" id="KW-0406">Ion transport</keyword>
<keyword evidence="12 20" id="KW-1133">Transmembrane helix</keyword>
<name>A0AAV6FVP1_9TELE</name>
<feature type="region of interest" description="Disordered" evidence="21">
    <location>
        <begin position="8"/>
        <end position="35"/>
    </location>
</feature>
<keyword evidence="11 20" id="KW-0851">Voltage-gated channel</keyword>
<dbReference type="GO" id="GO:0005245">
    <property type="term" value="F:voltage-gated calcium channel activity"/>
    <property type="evidence" value="ECO:0007669"/>
    <property type="project" value="InterPro"/>
</dbReference>
<dbReference type="InterPro" id="IPR004031">
    <property type="entry name" value="PMP22/EMP/MP20/Claudin"/>
</dbReference>
<protein>
    <recommendedName>
        <fullName evidence="4 20">Voltage-dependent calcium channel gamma-1 subunit</fullName>
    </recommendedName>
    <alternativeName>
        <fullName evidence="18 20">Dihydropyridine-sensitive L-type, skeletal muscle calcium channel subunit gamma</fullName>
    </alternativeName>
</protein>
<evidence type="ECO:0000256" key="8">
    <source>
        <dbReference type="ARBA" id="ARBA00022673"/>
    </source>
</evidence>
<feature type="transmembrane region" description="Helical" evidence="20">
    <location>
        <begin position="236"/>
        <end position="259"/>
    </location>
</feature>
<evidence type="ECO:0000256" key="7">
    <source>
        <dbReference type="ARBA" id="ARBA00022568"/>
    </source>
</evidence>
<comment type="function">
    <text evidence="1 20">Regulatory subunit of the voltage-gated calcium channel that gives rise to L-type calcium currents in skeletal muscle. Regulates channel inactivation kinetics.</text>
</comment>
<dbReference type="EMBL" id="JADWDJ010000020">
    <property type="protein sequence ID" value="KAG5264446.1"/>
    <property type="molecule type" value="Genomic_DNA"/>
</dbReference>
<evidence type="ECO:0000313" key="22">
    <source>
        <dbReference type="EMBL" id="KAG5264446.1"/>
    </source>
</evidence>
<evidence type="ECO:0000256" key="4">
    <source>
        <dbReference type="ARBA" id="ARBA00019950"/>
    </source>
</evidence>
<evidence type="ECO:0000313" key="23">
    <source>
        <dbReference type="Proteomes" id="UP000823561"/>
    </source>
</evidence>
<keyword evidence="8 20" id="KW-0107">Calcium channel</keyword>
<reference evidence="22" key="1">
    <citation type="submission" date="2020-10" db="EMBL/GenBank/DDBJ databases">
        <title>Chromosome-scale genome assembly of the Allis shad, Alosa alosa.</title>
        <authorList>
            <person name="Margot Z."/>
            <person name="Christophe K."/>
            <person name="Cabau C."/>
            <person name="Louis A."/>
            <person name="Berthelot C."/>
            <person name="Parey E."/>
            <person name="Roest Crollius H."/>
            <person name="Montfort J."/>
            <person name="Robinson-Rechavi M."/>
            <person name="Bucao C."/>
            <person name="Bouchez O."/>
            <person name="Gislard M."/>
            <person name="Lluch J."/>
            <person name="Milhes M."/>
            <person name="Lampietro C."/>
            <person name="Lopez Roques C."/>
            <person name="Donnadieu C."/>
            <person name="Braasch I."/>
            <person name="Desvignes T."/>
            <person name="Postlethwait J."/>
            <person name="Bobe J."/>
            <person name="Guiguen Y."/>
        </authorList>
    </citation>
    <scope>NUCLEOTIDE SEQUENCE</scope>
    <source>
        <strain evidence="22">M-15738</strain>
        <tissue evidence="22">Blood</tissue>
    </source>
</reference>
<evidence type="ECO:0000256" key="5">
    <source>
        <dbReference type="ARBA" id="ARBA00022448"/>
    </source>
</evidence>
<organism evidence="22 23">
    <name type="scientific">Alosa alosa</name>
    <name type="common">allis shad</name>
    <dbReference type="NCBI Taxonomy" id="278164"/>
    <lineage>
        <taxon>Eukaryota</taxon>
        <taxon>Metazoa</taxon>
        <taxon>Chordata</taxon>
        <taxon>Craniata</taxon>
        <taxon>Vertebrata</taxon>
        <taxon>Euteleostomi</taxon>
        <taxon>Actinopterygii</taxon>
        <taxon>Neopterygii</taxon>
        <taxon>Teleostei</taxon>
        <taxon>Clupei</taxon>
        <taxon>Clupeiformes</taxon>
        <taxon>Clupeoidei</taxon>
        <taxon>Clupeidae</taxon>
        <taxon>Alosa</taxon>
    </lineage>
</organism>
<proteinExistence type="inferred from homology"/>
<keyword evidence="10 20" id="KW-0106">Calcium</keyword>
<keyword evidence="7 20" id="KW-0109">Calcium transport</keyword>
<keyword evidence="14 20" id="KW-0472">Membrane</keyword>
<keyword evidence="15" id="KW-1015">Disulfide bond</keyword>
<dbReference type="GO" id="GO:0005246">
    <property type="term" value="F:calcium channel regulator activity"/>
    <property type="evidence" value="ECO:0007669"/>
    <property type="project" value="TreeGrafter"/>
</dbReference>
<gene>
    <name evidence="22" type="ORF">AALO_G00253870</name>
</gene>
<accession>A0AAV6FVP1</accession>
<dbReference type="Gene3D" id="1.20.140.150">
    <property type="match status" value="1"/>
</dbReference>
<evidence type="ECO:0000256" key="11">
    <source>
        <dbReference type="ARBA" id="ARBA00022882"/>
    </source>
</evidence>
<keyword evidence="6" id="KW-1003">Cell membrane</keyword>
<evidence type="ECO:0000256" key="2">
    <source>
        <dbReference type="ARBA" id="ARBA00004415"/>
    </source>
</evidence>
<keyword evidence="9 20" id="KW-0812">Transmembrane</keyword>
<evidence type="ECO:0000256" key="3">
    <source>
        <dbReference type="ARBA" id="ARBA00007111"/>
    </source>
</evidence>
<evidence type="ECO:0000256" key="9">
    <source>
        <dbReference type="ARBA" id="ARBA00022692"/>
    </source>
</evidence>
<evidence type="ECO:0000256" key="12">
    <source>
        <dbReference type="ARBA" id="ARBA00022989"/>
    </source>
</evidence>
<evidence type="ECO:0000256" key="18">
    <source>
        <dbReference type="ARBA" id="ARBA00029680"/>
    </source>
</evidence>
<dbReference type="PANTHER" id="PTHR15025">
    <property type="entry name" value="VOLTAGE-DEPENDENT CALCIUM CHANNEL GAMMA-1 SUBUNIT-RELATED"/>
    <property type="match status" value="1"/>
</dbReference>
<comment type="subunit">
    <text evidence="19 20">Component of a calcium channel complex consisting of a pore-forming alpha subunit (CACNA1S) and the ancillary subunits CACNB1 or CACNB2, CACNG1 and CACNA2D1. The channel complex contains alpha, beta, gamma and delta subunits in a 1:1:1:1 ratio, i.e. it contains either CACNB1 or CACNB2.</text>
</comment>
<feature type="transmembrane region" description="Helical" evidence="20">
    <location>
        <begin position="167"/>
        <end position="188"/>
    </location>
</feature>
<dbReference type="PRINTS" id="PR01792">
    <property type="entry name" value="VDCCGAMMA"/>
</dbReference>
<evidence type="ECO:0000256" key="21">
    <source>
        <dbReference type="SAM" id="MobiDB-lite"/>
    </source>
</evidence>
<sequence>MWSTFYIHDDEGRTSGPGGVNPGPAGAPGLVSGAHGGAKRRARTASATASRAGMSESQEGKIKLAFFVAVVGIVLAVLGVGTEFWAELAPSKSFSSNHTCLVAHYGLWKSCVKSLWVADVDPERESCGPADLPGESNCTFFKFFTTGENAVLFQKTTDKRLSTATGLMAIFSLFLMSMGAICITMAISKRVPFFLKPASVCFTLSGILLLLSLIVFHQSVLALLASDHTVPLHHELSWSVSLSACAATLLIIGGILFLLQALPYSPWQKCMSNKDAES</sequence>
<evidence type="ECO:0000256" key="16">
    <source>
        <dbReference type="ARBA" id="ARBA00023180"/>
    </source>
</evidence>
<evidence type="ECO:0000256" key="10">
    <source>
        <dbReference type="ARBA" id="ARBA00022837"/>
    </source>
</evidence>
<feature type="transmembrane region" description="Helical" evidence="20">
    <location>
        <begin position="200"/>
        <end position="224"/>
    </location>
</feature>
<dbReference type="Proteomes" id="UP000823561">
    <property type="component" value="Chromosome 20"/>
</dbReference>
<evidence type="ECO:0000256" key="13">
    <source>
        <dbReference type="ARBA" id="ARBA00023065"/>
    </source>
</evidence>
<keyword evidence="5 20" id="KW-0813">Transport</keyword>
<comment type="subcellular location">
    <subcellularLocation>
        <location evidence="2">Cell membrane</location>
        <location evidence="2">Sarcolemma</location>
        <topology evidence="2">Multi-pass membrane protein</topology>
    </subcellularLocation>
    <subcellularLocation>
        <location evidence="20">Membrane</location>
        <topology evidence="20">Multi-pass membrane protein</topology>
    </subcellularLocation>
</comment>
<comment type="caution">
    <text evidence="22">The sequence shown here is derived from an EMBL/GenBank/DDBJ whole genome shotgun (WGS) entry which is preliminary data.</text>
</comment>
<keyword evidence="17 20" id="KW-0407">Ion channel</keyword>